<dbReference type="AlphaFoldDB" id="A0A443I8R9"/>
<dbReference type="HAMAP" id="MF_01940">
    <property type="entry name" value="RNA_CPDase"/>
    <property type="match status" value="1"/>
</dbReference>
<proteinExistence type="inferred from homology"/>
<dbReference type="Proteomes" id="UP000288794">
    <property type="component" value="Unassembled WGS sequence"/>
</dbReference>
<dbReference type="NCBIfam" id="NF011704">
    <property type="entry name" value="PRK15124.1"/>
    <property type="match status" value="1"/>
</dbReference>
<reference evidence="4 5" key="1">
    <citation type="submission" date="2014-04" db="EMBL/GenBank/DDBJ databases">
        <title>Draft genome sequence of Pantoea beijingensis strain LMG 27579, an emerging pathogen to Pleurotus eryngii with potential industrial application.</title>
        <authorList>
            <person name="Xu F."/>
            <person name="Liu Y."/>
            <person name="Wang S."/>
            <person name="Yin Y."/>
            <person name="Ma Y."/>
            <person name="Zhao S."/>
            <person name="Rong C."/>
        </authorList>
    </citation>
    <scope>NUCLEOTIDE SEQUENCE [LARGE SCALE GENOMIC DNA]</scope>
    <source>
        <strain evidence="4 5">LMG 27579</strain>
    </source>
</reference>
<dbReference type="InterPro" id="IPR009097">
    <property type="entry name" value="Cyclic_Pdiesterase"/>
</dbReference>
<feature type="active site" description="Proton acceptor" evidence="2">
    <location>
        <position position="124"/>
    </location>
</feature>
<keyword evidence="5" id="KW-1185">Reference proteome</keyword>
<evidence type="ECO:0000313" key="4">
    <source>
        <dbReference type="EMBL" id="RWR00475.1"/>
    </source>
</evidence>
<evidence type="ECO:0000256" key="2">
    <source>
        <dbReference type="HAMAP-Rule" id="MF_01940"/>
    </source>
</evidence>
<comment type="caution">
    <text evidence="2">Lacks conserved residue(s) required for the propagation of feature annotation.</text>
</comment>
<dbReference type="InterPro" id="IPR014051">
    <property type="entry name" value="Phosphoesterase_HXTX"/>
</dbReference>
<feature type="short sequence motif" description="HXTX 1" evidence="2">
    <location>
        <begin position="42"/>
        <end position="45"/>
    </location>
</feature>
<dbReference type="NCBIfam" id="TIGR02258">
    <property type="entry name" value="2_5_ligase"/>
    <property type="match status" value="1"/>
</dbReference>
<evidence type="ECO:0000256" key="1">
    <source>
        <dbReference type="ARBA" id="ARBA00022801"/>
    </source>
</evidence>
<dbReference type="Pfam" id="PF02834">
    <property type="entry name" value="LigT_PEase"/>
    <property type="match status" value="1"/>
</dbReference>
<dbReference type="SUPFAM" id="SSF55144">
    <property type="entry name" value="LigT-like"/>
    <property type="match status" value="1"/>
</dbReference>
<organism evidence="4 5">
    <name type="scientific">[Pantoea] beijingensis</name>
    <dbReference type="NCBI Taxonomy" id="1324864"/>
    <lineage>
        <taxon>Bacteria</taxon>
        <taxon>Pseudomonadati</taxon>
        <taxon>Pseudomonadota</taxon>
        <taxon>Gammaproteobacteria</taxon>
        <taxon>Enterobacterales</taxon>
        <taxon>Erwiniaceae</taxon>
        <taxon>Erwinia</taxon>
    </lineage>
</organism>
<dbReference type="GO" id="GO:0016874">
    <property type="term" value="F:ligase activity"/>
    <property type="evidence" value="ECO:0007669"/>
    <property type="project" value="UniProtKB-KW"/>
</dbReference>
<dbReference type="RefSeq" id="WP_128179497.1">
    <property type="nucleotide sequence ID" value="NZ_CP071409.1"/>
</dbReference>
<protein>
    <recommendedName>
        <fullName evidence="2">RNA 2',3'-cyclic phosphodiesterase</fullName>
        <shortName evidence="2">RNA 2',3'-CPDase</shortName>
        <ecNumber evidence="2">3.1.4.58</ecNumber>
    </recommendedName>
</protein>
<evidence type="ECO:0000259" key="3">
    <source>
        <dbReference type="Pfam" id="PF02834"/>
    </source>
</evidence>
<gene>
    <name evidence="4" type="ORF">ED28_18490</name>
</gene>
<dbReference type="EC" id="3.1.4.58" evidence="2"/>
<dbReference type="EMBL" id="JMEE01000047">
    <property type="protein sequence ID" value="RWR00475.1"/>
    <property type="molecule type" value="Genomic_DNA"/>
</dbReference>
<feature type="domain" description="Phosphoesterase HXTX" evidence="3">
    <location>
        <begin position="10"/>
        <end position="88"/>
    </location>
</feature>
<accession>A0A443I8R9</accession>
<dbReference type="GO" id="GO:0008664">
    <property type="term" value="F:RNA 2',3'-cyclic 3'-phosphodiesterase activity"/>
    <property type="evidence" value="ECO:0007669"/>
    <property type="project" value="UniProtKB-EC"/>
</dbReference>
<dbReference type="PANTHER" id="PTHR35561:SF1">
    <property type="entry name" value="RNA 2',3'-CYCLIC PHOSPHODIESTERASE"/>
    <property type="match status" value="1"/>
</dbReference>
<name>A0A443I8R9_9GAMM</name>
<sequence length="175" mass="19767">MPARRLFFGIALPEPIQQEIIRWRAGAFEADAGRPLPAASLHLTLAFLGDVSDEKALALSKQAGRIRQSPFVLNIDDAGHWPRPGIVWLGPRQAPRGLVQLADILRSQAARSGCAQSPYPFHPHISLLRNANRPVAMPSRHFHWQFTVERFALYHSLFEKGRMRYQSIESWPLTS</sequence>
<comment type="similarity">
    <text evidence="2">Belongs to the 2H phosphoesterase superfamily. ThpR family.</text>
</comment>
<comment type="caution">
    <text evidence="4">The sequence shown here is derived from an EMBL/GenBank/DDBJ whole genome shotgun (WGS) entry which is preliminary data.</text>
</comment>
<dbReference type="GO" id="GO:0004113">
    <property type="term" value="F:2',3'-cyclic-nucleotide 3'-phosphodiesterase activity"/>
    <property type="evidence" value="ECO:0007669"/>
    <property type="project" value="InterPro"/>
</dbReference>
<dbReference type="InterPro" id="IPR004175">
    <property type="entry name" value="RNA_CPDase"/>
</dbReference>
<comment type="catalytic activity">
    <reaction evidence="2">
        <text>a 3'-end 2',3'-cyclophospho-ribonucleotide-RNA + H2O = a 3'-end 2'-phospho-ribonucleotide-RNA + H(+)</text>
        <dbReference type="Rhea" id="RHEA:11828"/>
        <dbReference type="Rhea" id="RHEA-COMP:10464"/>
        <dbReference type="Rhea" id="RHEA-COMP:17353"/>
        <dbReference type="ChEBI" id="CHEBI:15377"/>
        <dbReference type="ChEBI" id="CHEBI:15378"/>
        <dbReference type="ChEBI" id="CHEBI:83064"/>
        <dbReference type="ChEBI" id="CHEBI:173113"/>
        <dbReference type="EC" id="3.1.4.58"/>
    </reaction>
</comment>
<keyword evidence="4" id="KW-0436">Ligase</keyword>
<keyword evidence="1 2" id="KW-0378">Hydrolase</keyword>
<dbReference type="Gene3D" id="3.90.1140.10">
    <property type="entry name" value="Cyclic phosphodiesterase"/>
    <property type="match status" value="1"/>
</dbReference>
<evidence type="ECO:0000313" key="5">
    <source>
        <dbReference type="Proteomes" id="UP000288794"/>
    </source>
</evidence>
<feature type="active site" description="Proton donor" evidence="2">
    <location>
        <position position="42"/>
    </location>
</feature>
<dbReference type="PANTHER" id="PTHR35561">
    <property type="entry name" value="RNA 2',3'-CYCLIC PHOSPHODIESTERASE"/>
    <property type="match status" value="1"/>
</dbReference>
<comment type="function">
    <text evidence="2">Hydrolyzes RNA 2',3'-cyclic phosphodiester to an RNA 2'-phosphomonoester.</text>
</comment>